<evidence type="ECO:0000313" key="2">
    <source>
        <dbReference type="Proteomes" id="UP000789860"/>
    </source>
</evidence>
<reference evidence="1" key="1">
    <citation type="submission" date="2021-06" db="EMBL/GenBank/DDBJ databases">
        <authorList>
            <person name="Kallberg Y."/>
            <person name="Tangrot J."/>
            <person name="Rosling A."/>
        </authorList>
    </citation>
    <scope>NUCLEOTIDE SEQUENCE</scope>
    <source>
        <strain evidence="1">AU212A</strain>
    </source>
</reference>
<dbReference type="Proteomes" id="UP000789860">
    <property type="component" value="Unassembled WGS sequence"/>
</dbReference>
<name>A0ACA9N1C6_9GLOM</name>
<proteinExistence type="predicted"/>
<accession>A0ACA9N1C6</accession>
<evidence type="ECO:0000313" key="1">
    <source>
        <dbReference type="EMBL" id="CAG8627530.1"/>
    </source>
</evidence>
<dbReference type="EMBL" id="CAJVPM010018975">
    <property type="protein sequence ID" value="CAG8627530.1"/>
    <property type="molecule type" value="Genomic_DNA"/>
</dbReference>
<sequence length="514" mass="58212">ALKEIESNKMDSIKNLECTLMNLNSELSAAKDSSNASDERCSNIINELENKLKNTLNIQMDKEENITNLDVLISEFEFVIQKPQSVLQTSKAHSEAKFYRDQVLVLENQTKQLESDRVKTLERDATLEQQVEQLQKDLEILCEEFLQKVVIFEDNNTLSNQQKQRIVELETVLAETKKAISTNDRSSISTRAKERISELNAKINILESELVQFRSGSIDINEESVESLKSKIQELQSDKDILEQANSTAIEDRNKLAHKIDLLMHQLRSVGGNKVAQHISQLNEQIIKLEKEHAQLKQDSLDEIRNMEKEITHLIEHNSRLEQEIKGMGGNVPNIDKIGFVAEMVFPFILRSAVKMQQSALIKTLQERIVELENRSFDEPYVGPDLDAVGGMRMSTMSSSSNSFNSSSDTNNKKNQRHPSLPKPSVPPPNQPFPPIPQNSTPSRTRNRSDSIVSSDLSLEIQRLHKKIAEIEGENLQNLKLVETLEASVGDNEIIFTCRKTTTFSITARKNGLP</sequence>
<organism evidence="1 2">
    <name type="scientific">Scutellospora calospora</name>
    <dbReference type="NCBI Taxonomy" id="85575"/>
    <lineage>
        <taxon>Eukaryota</taxon>
        <taxon>Fungi</taxon>
        <taxon>Fungi incertae sedis</taxon>
        <taxon>Mucoromycota</taxon>
        <taxon>Glomeromycotina</taxon>
        <taxon>Glomeromycetes</taxon>
        <taxon>Diversisporales</taxon>
        <taxon>Gigasporaceae</taxon>
        <taxon>Scutellospora</taxon>
    </lineage>
</organism>
<comment type="caution">
    <text evidence="1">The sequence shown here is derived from an EMBL/GenBank/DDBJ whole genome shotgun (WGS) entry which is preliminary data.</text>
</comment>
<protein>
    <submittedName>
        <fullName evidence="1">6774_t:CDS:1</fullName>
    </submittedName>
</protein>
<keyword evidence="2" id="KW-1185">Reference proteome</keyword>
<feature type="non-terminal residue" evidence="1">
    <location>
        <position position="1"/>
    </location>
</feature>
<gene>
    <name evidence="1" type="ORF">SCALOS_LOCUS7853</name>
</gene>